<dbReference type="Proteomes" id="UP000677228">
    <property type="component" value="Unassembled WGS sequence"/>
</dbReference>
<reference evidence="2" key="1">
    <citation type="submission" date="2021-02" db="EMBL/GenBank/DDBJ databases">
        <authorList>
            <person name="Nowell W R."/>
        </authorList>
    </citation>
    <scope>NUCLEOTIDE SEQUENCE</scope>
</reference>
<gene>
    <name evidence="2" type="ORF">GPM918_LOCUS35631</name>
    <name evidence="1" type="ORF">OVA965_LOCUS21281</name>
    <name evidence="4" type="ORF">SRO942_LOCUS36351</name>
    <name evidence="3" type="ORF">TMI583_LOCUS21900</name>
</gene>
<evidence type="ECO:0000313" key="2">
    <source>
        <dbReference type="EMBL" id="CAF1475876.1"/>
    </source>
</evidence>
<evidence type="ECO:0000313" key="1">
    <source>
        <dbReference type="EMBL" id="CAF1144291.1"/>
    </source>
</evidence>
<name>A0A815RE18_9BILA</name>
<evidence type="ECO:0000313" key="4">
    <source>
        <dbReference type="EMBL" id="CAF4342016.1"/>
    </source>
</evidence>
<evidence type="ECO:0000313" key="3">
    <source>
        <dbReference type="EMBL" id="CAF3944132.1"/>
    </source>
</evidence>
<dbReference type="AlphaFoldDB" id="A0A815RE18"/>
<comment type="caution">
    <text evidence="2">The sequence shown here is derived from an EMBL/GenBank/DDBJ whole genome shotgun (WGS) entry which is preliminary data.</text>
</comment>
<dbReference type="EMBL" id="CAJNOQ010020809">
    <property type="protein sequence ID" value="CAF1475876.1"/>
    <property type="molecule type" value="Genomic_DNA"/>
</dbReference>
<proteinExistence type="predicted"/>
<dbReference type="Proteomes" id="UP000682733">
    <property type="component" value="Unassembled WGS sequence"/>
</dbReference>
<dbReference type="EMBL" id="CAJNOK010011621">
    <property type="protein sequence ID" value="CAF1144291.1"/>
    <property type="molecule type" value="Genomic_DNA"/>
</dbReference>
<dbReference type="Proteomes" id="UP000681722">
    <property type="component" value="Unassembled WGS sequence"/>
</dbReference>
<dbReference type="EMBL" id="CAJOBC010086280">
    <property type="protein sequence ID" value="CAF4342016.1"/>
    <property type="molecule type" value="Genomic_DNA"/>
</dbReference>
<accession>A0A815RE18</accession>
<sequence>MIEPSSGYNIEDNETIQPNLLEFLNNLTNVQAVIERVLPLIPNQLDDSELKLHLPRTVTNDHPNGPNITHQAADFISSYISQKNEEKESHRNMLVGLKQRQESMKQFSIIHRRINTNKNRRTTTTIISRRNN</sequence>
<evidence type="ECO:0000313" key="5">
    <source>
        <dbReference type="Proteomes" id="UP000663829"/>
    </source>
</evidence>
<feature type="non-terminal residue" evidence="2">
    <location>
        <position position="1"/>
    </location>
</feature>
<keyword evidence="5" id="KW-1185">Reference proteome</keyword>
<organism evidence="2 5">
    <name type="scientific">Didymodactylos carnosus</name>
    <dbReference type="NCBI Taxonomy" id="1234261"/>
    <lineage>
        <taxon>Eukaryota</taxon>
        <taxon>Metazoa</taxon>
        <taxon>Spiralia</taxon>
        <taxon>Gnathifera</taxon>
        <taxon>Rotifera</taxon>
        <taxon>Eurotatoria</taxon>
        <taxon>Bdelloidea</taxon>
        <taxon>Philodinida</taxon>
        <taxon>Philodinidae</taxon>
        <taxon>Didymodactylos</taxon>
    </lineage>
</organism>
<dbReference type="Proteomes" id="UP000663829">
    <property type="component" value="Unassembled WGS sequence"/>
</dbReference>
<dbReference type="EMBL" id="CAJOBA010028106">
    <property type="protein sequence ID" value="CAF3944132.1"/>
    <property type="molecule type" value="Genomic_DNA"/>
</dbReference>
<protein>
    <submittedName>
        <fullName evidence="2">Uncharacterized protein</fullName>
    </submittedName>
</protein>